<name>B5EG99_CITBB</name>
<accession>B5EG99</accession>
<dbReference type="Proteomes" id="UP000008825">
    <property type="component" value="Chromosome"/>
</dbReference>
<evidence type="ECO:0000256" key="3">
    <source>
        <dbReference type="ARBA" id="ARBA00023004"/>
    </source>
</evidence>
<dbReference type="OrthoDB" id="5518603at2"/>
<dbReference type="NCBIfam" id="NF040971">
    <property type="entry name" value="cytc_ExtS"/>
    <property type="match status" value="1"/>
</dbReference>
<dbReference type="Pfam" id="PF13442">
    <property type="entry name" value="Cytochrome_CBB3"/>
    <property type="match status" value="1"/>
</dbReference>
<keyword evidence="2 4" id="KW-0479">Metal-binding</keyword>
<feature type="domain" description="Cytochrome c" evidence="6">
    <location>
        <begin position="169"/>
        <end position="265"/>
    </location>
</feature>
<dbReference type="STRING" id="404380.Gbem_4022"/>
<dbReference type="HOGENOM" id="CLU_1056727_0_0_7"/>
<dbReference type="InterPro" id="IPR036280">
    <property type="entry name" value="Multihaem_cyt_sf"/>
</dbReference>
<reference evidence="7 8" key="2">
    <citation type="journal article" date="2010" name="BMC Genomics">
        <title>The genome of Geobacter bemidjiensis, exemplar for the subsurface clade of Geobacter species that predominate in Fe(III)-reducing subsurface environments.</title>
        <authorList>
            <person name="Aklujkar M."/>
            <person name="Young N.D."/>
            <person name="Holmes D."/>
            <person name="Chavan M."/>
            <person name="Risso C."/>
            <person name="Kiss H.E."/>
            <person name="Han C.S."/>
            <person name="Land M.L."/>
            <person name="Lovley D.R."/>
        </authorList>
    </citation>
    <scope>NUCLEOTIDE SEQUENCE [LARGE SCALE GENOMIC DNA]</scope>
    <source>
        <strain evidence="8">ATCC BAA-1014 / DSM 16622 / JCM 12645 / Bem</strain>
    </source>
</reference>
<keyword evidence="5" id="KW-0732">Signal</keyword>
<reference evidence="7 8" key="1">
    <citation type="submission" date="2008-07" db="EMBL/GenBank/DDBJ databases">
        <title>Complete sequence of Geobacter bemidjiensis BEM.</title>
        <authorList>
            <consortium name="US DOE Joint Genome Institute"/>
            <person name="Lucas S."/>
            <person name="Copeland A."/>
            <person name="Lapidus A."/>
            <person name="Glavina del Rio T."/>
            <person name="Dalin E."/>
            <person name="Tice H."/>
            <person name="Bruce D."/>
            <person name="Goodwin L."/>
            <person name="Pitluck S."/>
            <person name="Kiss H."/>
            <person name="Brettin T."/>
            <person name="Detter J.C."/>
            <person name="Han C."/>
            <person name="Kuske C.R."/>
            <person name="Schmutz J."/>
            <person name="Larimer F."/>
            <person name="Land M."/>
            <person name="Hauser L."/>
            <person name="Kyrpides N."/>
            <person name="Lykidis A."/>
            <person name="Lovley D."/>
            <person name="Richardson P."/>
        </authorList>
    </citation>
    <scope>NUCLEOTIDE SEQUENCE [LARGE SCALE GENOMIC DNA]</scope>
    <source>
        <strain evidence="8">ATCC BAA-1014 / DSM 16622 / JCM 12645 / Bem</strain>
    </source>
</reference>
<dbReference type="SUPFAM" id="SSF46626">
    <property type="entry name" value="Cytochrome c"/>
    <property type="match status" value="2"/>
</dbReference>
<dbReference type="SUPFAM" id="SSF48695">
    <property type="entry name" value="Multiheme cytochromes"/>
    <property type="match status" value="1"/>
</dbReference>
<evidence type="ECO:0000256" key="2">
    <source>
        <dbReference type="ARBA" id="ARBA00022723"/>
    </source>
</evidence>
<evidence type="ECO:0000313" key="8">
    <source>
        <dbReference type="Proteomes" id="UP000008825"/>
    </source>
</evidence>
<dbReference type="KEGG" id="gbm:Gbem_4022"/>
<feature type="chain" id="PRO_5002832491" evidence="5">
    <location>
        <begin position="26"/>
        <end position="274"/>
    </location>
</feature>
<sequence>MATGRAFLTALAVLAVLLCCGSGHAADSCLRCHPPHYRGLGSCVGCHRGDPRSDRLRVAHHGLVAARFSWSGVPGSAPVERGNRLLETFACRRCHNAAGRGNRLASNLDLPPAGTTPENLFASIDAPALQMPDFKLEQGAITDLVNALLAGTKGSAKKGKETPRVVHFETAGKGENVFEKKCGPCHKILTAALGGVGRGSVGPNLSGLFSEFYPLTVAGKERWSAPALEKWLKNPRQSRPGTQMRPVPLKQQELERLLQILDAPPRPGASKAAL</sequence>
<dbReference type="InterPro" id="IPR036909">
    <property type="entry name" value="Cyt_c-like_dom_sf"/>
</dbReference>
<evidence type="ECO:0000256" key="4">
    <source>
        <dbReference type="PROSITE-ProRule" id="PRU00433"/>
    </source>
</evidence>
<dbReference type="RefSeq" id="WP_012532450.1">
    <property type="nucleotide sequence ID" value="NC_011146.1"/>
</dbReference>
<feature type="signal peptide" evidence="5">
    <location>
        <begin position="1"/>
        <end position="25"/>
    </location>
</feature>
<dbReference type="GO" id="GO:0046872">
    <property type="term" value="F:metal ion binding"/>
    <property type="evidence" value="ECO:0007669"/>
    <property type="project" value="UniProtKB-KW"/>
</dbReference>
<dbReference type="PROSITE" id="PS51007">
    <property type="entry name" value="CYTC"/>
    <property type="match status" value="1"/>
</dbReference>
<evidence type="ECO:0000256" key="5">
    <source>
        <dbReference type="SAM" id="SignalP"/>
    </source>
</evidence>
<proteinExistence type="predicted"/>
<organism evidence="7 8">
    <name type="scientific">Citrifermentans bemidjiense (strain ATCC BAA-1014 / DSM 16622 / JCM 12645 / Bem)</name>
    <name type="common">Geobacter bemidjiensis</name>
    <dbReference type="NCBI Taxonomy" id="404380"/>
    <lineage>
        <taxon>Bacteria</taxon>
        <taxon>Pseudomonadati</taxon>
        <taxon>Thermodesulfobacteriota</taxon>
        <taxon>Desulfuromonadia</taxon>
        <taxon>Geobacterales</taxon>
        <taxon>Geobacteraceae</taxon>
        <taxon>Citrifermentans</taxon>
    </lineage>
</organism>
<keyword evidence="8" id="KW-1185">Reference proteome</keyword>
<evidence type="ECO:0000259" key="6">
    <source>
        <dbReference type="PROSITE" id="PS51007"/>
    </source>
</evidence>
<protein>
    <submittedName>
        <fullName evidence="7">Menaquinol oxidoreductase complex Cbc6, cytochrome c subunit, putative</fullName>
    </submittedName>
</protein>
<keyword evidence="1 4" id="KW-0349">Heme</keyword>
<gene>
    <name evidence="7" type="primary">cbcR</name>
    <name evidence="7" type="ordered locus">Gbem_4022</name>
</gene>
<dbReference type="InterPro" id="IPR009056">
    <property type="entry name" value="Cyt_c-like_dom"/>
</dbReference>
<dbReference type="EMBL" id="CP001124">
    <property type="protein sequence ID" value="ACH41012.1"/>
    <property type="molecule type" value="Genomic_DNA"/>
</dbReference>
<dbReference type="GO" id="GO:0009055">
    <property type="term" value="F:electron transfer activity"/>
    <property type="evidence" value="ECO:0007669"/>
    <property type="project" value="InterPro"/>
</dbReference>
<keyword evidence="3 4" id="KW-0408">Iron</keyword>
<dbReference type="Gene3D" id="1.10.760.10">
    <property type="entry name" value="Cytochrome c-like domain"/>
    <property type="match status" value="2"/>
</dbReference>
<dbReference type="GO" id="GO:0020037">
    <property type="term" value="F:heme binding"/>
    <property type="evidence" value="ECO:0007669"/>
    <property type="project" value="InterPro"/>
</dbReference>
<dbReference type="AlphaFoldDB" id="B5EG99"/>
<evidence type="ECO:0000256" key="1">
    <source>
        <dbReference type="ARBA" id="ARBA00022617"/>
    </source>
</evidence>
<evidence type="ECO:0000313" key="7">
    <source>
        <dbReference type="EMBL" id="ACH41012.1"/>
    </source>
</evidence>
<dbReference type="eggNOG" id="COG3474">
    <property type="taxonomic scope" value="Bacteria"/>
</dbReference>